<dbReference type="PANTHER" id="PTHR48098">
    <property type="entry name" value="ENTEROCHELIN ESTERASE-RELATED"/>
    <property type="match status" value="1"/>
</dbReference>
<dbReference type="InterPro" id="IPR050583">
    <property type="entry name" value="Mycobacterial_A85_antigen"/>
</dbReference>
<evidence type="ECO:0000313" key="2">
    <source>
        <dbReference type="Proteomes" id="UP000616201"/>
    </source>
</evidence>
<dbReference type="Pfam" id="PF00756">
    <property type="entry name" value="Esterase"/>
    <property type="match status" value="1"/>
</dbReference>
<protein>
    <submittedName>
        <fullName evidence="1">Esterase</fullName>
    </submittedName>
</protein>
<evidence type="ECO:0000313" key="1">
    <source>
        <dbReference type="EMBL" id="MBE8712777.1"/>
    </source>
</evidence>
<dbReference type="Proteomes" id="UP000616201">
    <property type="component" value="Unassembled WGS sequence"/>
</dbReference>
<dbReference type="AlphaFoldDB" id="A0A928UU48"/>
<keyword evidence="2" id="KW-1185">Reference proteome</keyword>
<proteinExistence type="predicted"/>
<dbReference type="EMBL" id="PRDK01000003">
    <property type="protein sequence ID" value="MBE8712777.1"/>
    <property type="molecule type" value="Genomic_DNA"/>
</dbReference>
<name>A0A928UU48_9SPHI</name>
<sequence length="386" mass="43967">MLVFFTNNISSFAQNLFTVTINIRNNANTNHTGEQFYITGNFNNWLPKQILVGEFPAVNESKQVVIENVKAGLFEFKFTRGDWKTLASTTKGNLEGPLKTIISQDTTLNATVDGWRDDFPASTLSPQVHVLDSAFYLPELDVNRRVWIYLPKDYANSKKRYPVLYMHDGQDLFDEATSKGRIGPLEWSVDETIDASSHDAIVVAIAHAEDIKQRQDEYFIKPNINFPNPKGEQYLASIVNTLKPYVDKNYRTLPDKKHTAMAGSSVGGLLTFYAGLLYPETFANLGILSPSIWLDEGNIANTIHNVQDKKSIKKQAYYFYGGGNESRIKPDSSVVKMHSDIRLITSELEKNIHPTIEISINPEGRHGAWYWQKAFPEFFEWWQKRI</sequence>
<comment type="caution">
    <text evidence="1">The sequence shown here is derived from an EMBL/GenBank/DDBJ whole genome shotgun (WGS) entry which is preliminary data.</text>
</comment>
<accession>A0A928UU48</accession>
<dbReference type="PANTHER" id="PTHR48098:SF6">
    <property type="entry name" value="FERRI-BACILLIBACTIN ESTERASE BESA"/>
    <property type="match status" value="1"/>
</dbReference>
<dbReference type="InterPro" id="IPR029058">
    <property type="entry name" value="AB_hydrolase_fold"/>
</dbReference>
<gene>
    <name evidence="1" type="ORF">C4F49_03685</name>
</gene>
<dbReference type="SUPFAM" id="SSF53474">
    <property type="entry name" value="alpha/beta-Hydrolases"/>
    <property type="match status" value="1"/>
</dbReference>
<dbReference type="InterPro" id="IPR000801">
    <property type="entry name" value="Esterase-like"/>
</dbReference>
<organism evidence="1 2">
    <name type="scientific">Sphingobacterium hungaricum</name>
    <dbReference type="NCBI Taxonomy" id="2082723"/>
    <lineage>
        <taxon>Bacteria</taxon>
        <taxon>Pseudomonadati</taxon>
        <taxon>Bacteroidota</taxon>
        <taxon>Sphingobacteriia</taxon>
        <taxon>Sphingobacteriales</taxon>
        <taxon>Sphingobacteriaceae</taxon>
        <taxon>Sphingobacterium</taxon>
    </lineage>
</organism>
<dbReference type="Gene3D" id="3.40.50.1820">
    <property type="entry name" value="alpha/beta hydrolase"/>
    <property type="match status" value="1"/>
</dbReference>
<reference evidence="1" key="1">
    <citation type="submission" date="2018-02" db="EMBL/GenBank/DDBJ databases">
        <authorList>
            <person name="Vasarhelyi B.M."/>
            <person name="Deshmukh S."/>
            <person name="Balint B."/>
            <person name="Kukolya J."/>
        </authorList>
    </citation>
    <scope>NUCLEOTIDE SEQUENCE</scope>
    <source>
        <strain evidence="1">KB22</strain>
    </source>
</reference>